<evidence type="ECO:0000313" key="2">
    <source>
        <dbReference type="EMBL" id="MPC47913.1"/>
    </source>
</evidence>
<dbReference type="AlphaFoldDB" id="A0A5B7FSC5"/>
<gene>
    <name evidence="2" type="ORF">E2C01_041674</name>
</gene>
<keyword evidence="1" id="KW-0472">Membrane</keyword>
<keyword evidence="1" id="KW-1133">Transmembrane helix</keyword>
<dbReference type="EMBL" id="VSRR010007997">
    <property type="protein sequence ID" value="MPC47913.1"/>
    <property type="molecule type" value="Genomic_DNA"/>
</dbReference>
<evidence type="ECO:0000256" key="1">
    <source>
        <dbReference type="SAM" id="Phobius"/>
    </source>
</evidence>
<organism evidence="2 3">
    <name type="scientific">Portunus trituberculatus</name>
    <name type="common">Swimming crab</name>
    <name type="synonym">Neptunus trituberculatus</name>
    <dbReference type="NCBI Taxonomy" id="210409"/>
    <lineage>
        <taxon>Eukaryota</taxon>
        <taxon>Metazoa</taxon>
        <taxon>Ecdysozoa</taxon>
        <taxon>Arthropoda</taxon>
        <taxon>Crustacea</taxon>
        <taxon>Multicrustacea</taxon>
        <taxon>Malacostraca</taxon>
        <taxon>Eumalacostraca</taxon>
        <taxon>Eucarida</taxon>
        <taxon>Decapoda</taxon>
        <taxon>Pleocyemata</taxon>
        <taxon>Brachyura</taxon>
        <taxon>Eubrachyura</taxon>
        <taxon>Portunoidea</taxon>
        <taxon>Portunidae</taxon>
        <taxon>Portuninae</taxon>
        <taxon>Portunus</taxon>
    </lineage>
</organism>
<feature type="transmembrane region" description="Helical" evidence="1">
    <location>
        <begin position="39"/>
        <end position="56"/>
    </location>
</feature>
<reference evidence="2 3" key="1">
    <citation type="submission" date="2019-05" db="EMBL/GenBank/DDBJ databases">
        <title>Another draft genome of Portunus trituberculatus and its Hox gene families provides insights of decapod evolution.</title>
        <authorList>
            <person name="Jeong J.-H."/>
            <person name="Song I."/>
            <person name="Kim S."/>
            <person name="Choi T."/>
            <person name="Kim D."/>
            <person name="Ryu S."/>
            <person name="Kim W."/>
        </authorList>
    </citation>
    <scope>NUCLEOTIDE SEQUENCE [LARGE SCALE GENOMIC DNA]</scope>
    <source>
        <tissue evidence="2">Muscle</tissue>
    </source>
</reference>
<accession>A0A5B7FSC5</accession>
<dbReference type="Proteomes" id="UP000324222">
    <property type="component" value="Unassembled WGS sequence"/>
</dbReference>
<sequence>MEMSSVGWQGAVGVVSCRPRVGLSGGGGRHSSKNLASTLPGLAALISGACVLFAFLSQNTKCYSCDVPGPGRSRAVRPLTGPHEGRRGAGLLPVQMTPCLVCKV</sequence>
<evidence type="ECO:0000313" key="3">
    <source>
        <dbReference type="Proteomes" id="UP000324222"/>
    </source>
</evidence>
<keyword evidence="1" id="KW-0812">Transmembrane</keyword>
<name>A0A5B7FSC5_PORTR</name>
<proteinExistence type="predicted"/>
<keyword evidence="3" id="KW-1185">Reference proteome</keyword>
<comment type="caution">
    <text evidence="2">The sequence shown here is derived from an EMBL/GenBank/DDBJ whole genome shotgun (WGS) entry which is preliminary data.</text>
</comment>
<protein>
    <submittedName>
        <fullName evidence="2">Uncharacterized protein</fullName>
    </submittedName>
</protein>